<name>A0ABS0SYX6_9CAUL</name>
<reference evidence="1 2" key="1">
    <citation type="submission" date="2020-11" db="EMBL/GenBank/DDBJ databases">
        <title>genome sequence of strain KACC 18849.</title>
        <authorList>
            <person name="Gao J."/>
            <person name="Zhang X."/>
        </authorList>
    </citation>
    <scope>NUCLEOTIDE SEQUENCE [LARGE SCALE GENOMIC DNA]</scope>
    <source>
        <strain evidence="1 2">KACC 18849</strain>
    </source>
</reference>
<accession>A0ABS0SYX6</accession>
<protein>
    <recommendedName>
        <fullName evidence="3">VCBS repeat-containing protein</fullName>
    </recommendedName>
</protein>
<comment type="caution">
    <text evidence="1">The sequence shown here is derived from an EMBL/GenBank/DDBJ whole genome shotgun (WGS) entry which is preliminary data.</text>
</comment>
<evidence type="ECO:0000313" key="2">
    <source>
        <dbReference type="Proteomes" id="UP000639859"/>
    </source>
</evidence>
<evidence type="ECO:0008006" key="3">
    <source>
        <dbReference type="Google" id="ProtNLM"/>
    </source>
</evidence>
<dbReference type="Proteomes" id="UP000639859">
    <property type="component" value="Unassembled WGS sequence"/>
</dbReference>
<sequence length="160" mass="17023">MLTIVLAALALTAAPDPNARIPSGARVLPPIAAGARFIDLDFDGDGRSDRLQLFYDTVQGKLALWILWANGDGERLFSETATAGNIDSVLALPGAGDPGCTTVDRSGEHRCGRPAVIGHTASVLLIQPSGERFVFTAQRGRGAWSMEKAHPREPAFTPKF</sequence>
<gene>
    <name evidence="1" type="ORF">I4Q42_09035</name>
</gene>
<proteinExistence type="predicted"/>
<keyword evidence="2" id="KW-1185">Reference proteome</keyword>
<dbReference type="EMBL" id="JADWOX010000005">
    <property type="protein sequence ID" value="MBI1683812.1"/>
    <property type="molecule type" value="Genomic_DNA"/>
</dbReference>
<dbReference type="RefSeq" id="WP_198575740.1">
    <property type="nucleotide sequence ID" value="NZ_JADWOX010000005.1"/>
</dbReference>
<evidence type="ECO:0000313" key="1">
    <source>
        <dbReference type="EMBL" id="MBI1683812.1"/>
    </source>
</evidence>
<organism evidence="1 2">
    <name type="scientific">Caulobacter hibisci</name>
    <dbReference type="NCBI Taxonomy" id="2035993"/>
    <lineage>
        <taxon>Bacteria</taxon>
        <taxon>Pseudomonadati</taxon>
        <taxon>Pseudomonadota</taxon>
        <taxon>Alphaproteobacteria</taxon>
        <taxon>Caulobacterales</taxon>
        <taxon>Caulobacteraceae</taxon>
        <taxon>Caulobacter</taxon>
    </lineage>
</organism>